<comment type="caution">
    <text evidence="1">The sequence shown here is derived from an EMBL/GenBank/DDBJ whole genome shotgun (WGS) entry which is preliminary data.</text>
</comment>
<organism evidence="1 2">
    <name type="scientific">Etheostoma spectabile</name>
    <name type="common">orangethroat darter</name>
    <dbReference type="NCBI Taxonomy" id="54343"/>
    <lineage>
        <taxon>Eukaryota</taxon>
        <taxon>Metazoa</taxon>
        <taxon>Chordata</taxon>
        <taxon>Craniata</taxon>
        <taxon>Vertebrata</taxon>
        <taxon>Euteleostomi</taxon>
        <taxon>Actinopterygii</taxon>
        <taxon>Neopterygii</taxon>
        <taxon>Teleostei</taxon>
        <taxon>Neoteleostei</taxon>
        <taxon>Acanthomorphata</taxon>
        <taxon>Eupercaria</taxon>
        <taxon>Perciformes</taxon>
        <taxon>Percoidei</taxon>
        <taxon>Percidae</taxon>
        <taxon>Etheostomatinae</taxon>
        <taxon>Etheostoma</taxon>
    </lineage>
</organism>
<accession>A0A5J5D570</accession>
<reference evidence="1 2" key="1">
    <citation type="submission" date="2019-08" db="EMBL/GenBank/DDBJ databases">
        <title>A chromosome-level genome assembly, high-density linkage maps, and genome scans reveal the genomic architecture of hybrid incompatibilities underlying speciation via character displacement in darters (Percidae: Etheostominae).</title>
        <authorList>
            <person name="Moran R.L."/>
            <person name="Catchen J.M."/>
            <person name="Fuller R.C."/>
        </authorList>
    </citation>
    <scope>NUCLEOTIDE SEQUENCE [LARGE SCALE GENOMIC DNA]</scope>
    <source>
        <strain evidence="1">EspeVRDwgs_2016</strain>
        <tissue evidence="1">Muscle</tissue>
    </source>
</reference>
<gene>
    <name evidence="1" type="ORF">FQN60_001274</name>
</gene>
<evidence type="ECO:0000313" key="1">
    <source>
        <dbReference type="EMBL" id="KAA8588080.1"/>
    </source>
</evidence>
<protein>
    <submittedName>
        <fullName evidence="1">Uncharacterized protein</fullName>
    </submittedName>
</protein>
<dbReference type="EMBL" id="VOFY01000011">
    <property type="protein sequence ID" value="KAA8588080.1"/>
    <property type="molecule type" value="Genomic_DNA"/>
</dbReference>
<sequence length="52" mass="5845">MLSFKGHSEELCLPALVSALPLLPYWEIHPLVSAQSRQRRPLHRSQKAAHGS</sequence>
<keyword evidence="2" id="KW-1185">Reference proteome</keyword>
<name>A0A5J5D570_9PERO</name>
<evidence type="ECO:0000313" key="2">
    <source>
        <dbReference type="Proteomes" id="UP000327493"/>
    </source>
</evidence>
<dbReference type="Proteomes" id="UP000327493">
    <property type="component" value="Chromosome 11"/>
</dbReference>
<proteinExistence type="predicted"/>
<dbReference type="AlphaFoldDB" id="A0A5J5D570"/>